<protein>
    <submittedName>
        <fullName evidence="1">Uncharacterized protein</fullName>
    </submittedName>
</protein>
<proteinExistence type="predicted"/>
<sequence>MLKHLQCPALNESEFKWQRGTGDSKETFQRWQICRISGEEFKLLNQSRKK</sequence>
<organism evidence="1">
    <name type="scientific">Arion vulgaris</name>
    <dbReference type="NCBI Taxonomy" id="1028688"/>
    <lineage>
        <taxon>Eukaryota</taxon>
        <taxon>Metazoa</taxon>
        <taxon>Spiralia</taxon>
        <taxon>Lophotrochozoa</taxon>
        <taxon>Mollusca</taxon>
        <taxon>Gastropoda</taxon>
        <taxon>Heterobranchia</taxon>
        <taxon>Euthyneura</taxon>
        <taxon>Panpulmonata</taxon>
        <taxon>Eupulmonata</taxon>
        <taxon>Stylommatophora</taxon>
        <taxon>Helicina</taxon>
        <taxon>Arionoidea</taxon>
        <taxon>Arionidae</taxon>
        <taxon>Arion</taxon>
    </lineage>
</organism>
<dbReference type="EMBL" id="HACG01038976">
    <property type="protein sequence ID" value="CEK85841.1"/>
    <property type="molecule type" value="Transcribed_RNA"/>
</dbReference>
<dbReference type="AlphaFoldDB" id="A0A0B7B0K9"/>
<reference evidence="1" key="1">
    <citation type="submission" date="2014-12" db="EMBL/GenBank/DDBJ databases">
        <title>Insight into the proteome of Arion vulgaris.</title>
        <authorList>
            <person name="Aradska J."/>
            <person name="Bulat T."/>
            <person name="Smidak R."/>
            <person name="Sarate P."/>
            <person name="Gangsoo J."/>
            <person name="Sialana F."/>
            <person name="Bilban M."/>
            <person name="Lubec G."/>
        </authorList>
    </citation>
    <scope>NUCLEOTIDE SEQUENCE</scope>
    <source>
        <tissue evidence="1">Skin</tissue>
    </source>
</reference>
<gene>
    <name evidence="1" type="primary">ORF150530</name>
</gene>
<accession>A0A0B7B0K9</accession>
<evidence type="ECO:0000313" key="1">
    <source>
        <dbReference type="EMBL" id="CEK85841.1"/>
    </source>
</evidence>
<name>A0A0B7B0K9_9EUPU</name>